<gene>
    <name evidence="1" type="ORF">D0T12_33030</name>
</gene>
<organism evidence="1 2">
    <name type="scientific">Actinomadura spongiicola</name>
    <dbReference type="NCBI Taxonomy" id="2303421"/>
    <lineage>
        <taxon>Bacteria</taxon>
        <taxon>Bacillati</taxon>
        <taxon>Actinomycetota</taxon>
        <taxon>Actinomycetes</taxon>
        <taxon>Streptosporangiales</taxon>
        <taxon>Thermomonosporaceae</taxon>
        <taxon>Actinomadura</taxon>
    </lineage>
</organism>
<dbReference type="CDD" id="cd11532">
    <property type="entry name" value="NTP-PPase_COG4997"/>
    <property type="match status" value="1"/>
</dbReference>
<sequence>MDGRHGKTTHRSKGDTEKLVRDRIPDIIRVAGRAPQTRIAHPEEYAHLLRAKLYEEVGEYVASRDPEELADVLEVIHALAALHSVTPAELEERRSTKAAIRGGFSDRLVLRQP</sequence>
<proteinExistence type="predicted"/>
<evidence type="ECO:0008006" key="3">
    <source>
        <dbReference type="Google" id="ProtNLM"/>
    </source>
</evidence>
<name>A0A372G870_9ACTN</name>
<comment type="caution">
    <text evidence="1">The sequence shown here is derived from an EMBL/GenBank/DDBJ whole genome shotgun (WGS) entry which is preliminary data.</text>
</comment>
<evidence type="ECO:0000313" key="2">
    <source>
        <dbReference type="Proteomes" id="UP000262882"/>
    </source>
</evidence>
<dbReference type="EMBL" id="QVNQ01000015">
    <property type="protein sequence ID" value="RFS81273.1"/>
    <property type="molecule type" value="Genomic_DNA"/>
</dbReference>
<evidence type="ECO:0000313" key="1">
    <source>
        <dbReference type="EMBL" id="RFS81273.1"/>
    </source>
</evidence>
<keyword evidence="2" id="KW-1185">Reference proteome</keyword>
<dbReference type="OrthoDB" id="9813491at2"/>
<dbReference type="Proteomes" id="UP000262882">
    <property type="component" value="Unassembled WGS sequence"/>
</dbReference>
<protein>
    <recommendedName>
        <fullName evidence="3">Phosphoribosyl-ATP pyrophosphohydrolase</fullName>
    </recommendedName>
</protein>
<dbReference type="InterPro" id="IPR038735">
    <property type="entry name" value="MSMEG_1276-like_NTP-PPase_dom"/>
</dbReference>
<dbReference type="SUPFAM" id="SSF101386">
    <property type="entry name" value="all-alpha NTP pyrophosphatases"/>
    <property type="match status" value="1"/>
</dbReference>
<reference evidence="1 2" key="1">
    <citation type="submission" date="2018-08" db="EMBL/GenBank/DDBJ databases">
        <title>Actinomadura spongicola sp. nov., isolated from marine sponge Leucetta chagosensis.</title>
        <authorList>
            <person name="Li L."/>
            <person name="Lin H.W."/>
        </authorList>
    </citation>
    <scope>NUCLEOTIDE SEQUENCE [LARGE SCALE GENOMIC DNA]</scope>
    <source>
        <strain evidence="1 2">LHW52907</strain>
    </source>
</reference>
<accession>A0A372G870</accession>
<dbReference type="AlphaFoldDB" id="A0A372G870"/>